<reference evidence="4 5" key="1">
    <citation type="journal article" date="2013" name="Curr. Biol.">
        <title>The Genome of the Foraminiferan Reticulomyxa filosa.</title>
        <authorList>
            <person name="Glockner G."/>
            <person name="Hulsmann N."/>
            <person name="Schleicher M."/>
            <person name="Noegel A.A."/>
            <person name="Eichinger L."/>
            <person name="Gallinger C."/>
            <person name="Pawlowski J."/>
            <person name="Sierra R."/>
            <person name="Euteneuer U."/>
            <person name="Pillet L."/>
            <person name="Moustafa A."/>
            <person name="Platzer M."/>
            <person name="Groth M."/>
            <person name="Szafranski K."/>
            <person name="Schliwa M."/>
        </authorList>
    </citation>
    <scope>NUCLEOTIDE SEQUENCE [LARGE SCALE GENOMIC DNA]</scope>
</reference>
<feature type="repeat" description="WD" evidence="3">
    <location>
        <begin position="64"/>
        <end position="105"/>
    </location>
</feature>
<dbReference type="InterPro" id="IPR020472">
    <property type="entry name" value="WD40_PAC1"/>
</dbReference>
<dbReference type="PROSITE" id="PS50294">
    <property type="entry name" value="WD_REPEATS_REGION"/>
    <property type="match status" value="3"/>
</dbReference>
<dbReference type="AlphaFoldDB" id="X6P9C7"/>
<feature type="repeat" description="WD" evidence="3">
    <location>
        <begin position="148"/>
        <end position="189"/>
    </location>
</feature>
<feature type="repeat" description="WD" evidence="3">
    <location>
        <begin position="32"/>
        <end position="63"/>
    </location>
</feature>
<dbReference type="Proteomes" id="UP000023152">
    <property type="component" value="Unassembled WGS sequence"/>
</dbReference>
<dbReference type="PRINTS" id="PR00320">
    <property type="entry name" value="GPROTEINBRPT"/>
</dbReference>
<dbReference type="InterPro" id="IPR019775">
    <property type="entry name" value="WD40_repeat_CS"/>
</dbReference>
<sequence>MKIVIQYWIRILKVKLALIDDLNNIIIKYVNVIFSADGRKIVSASRDCTVRIWDAKSGKQLQIFRGHAKQVFAARFSPDGNTVVSCSEDGTIRLWDVNTGTEMMKLKSDTNVECDVNFSPDGKYIVSGLQDRTIRLWDIHSGIEIRQLSGHSKSIWSAQFSPDGKMIVSSSHDKTINLWNVESGEILKQFKGKSDCVTRAKFSPDGRFIICSFTDTVRIWHIKTGKSKTLKKHLSNVRDAKYFPDSRTIMFLKMVIQSQQDPQIVKFKSGNYKIKHNFFVKDARYEYKTCFFFVRIYFG</sequence>
<gene>
    <name evidence="4" type="ORF">RFI_01934</name>
</gene>
<dbReference type="SMART" id="SM00320">
    <property type="entry name" value="WD40"/>
    <property type="match status" value="5"/>
</dbReference>
<keyword evidence="5" id="KW-1185">Reference proteome</keyword>
<name>X6P9C7_RETFI</name>
<evidence type="ECO:0000256" key="2">
    <source>
        <dbReference type="ARBA" id="ARBA00022737"/>
    </source>
</evidence>
<evidence type="ECO:0000313" key="4">
    <source>
        <dbReference type="EMBL" id="ETO35140.1"/>
    </source>
</evidence>
<feature type="repeat" description="WD" evidence="3">
    <location>
        <begin position="106"/>
        <end position="147"/>
    </location>
</feature>
<dbReference type="PROSITE" id="PS50082">
    <property type="entry name" value="WD_REPEATS_2"/>
    <property type="match status" value="4"/>
</dbReference>
<dbReference type="InterPro" id="IPR036322">
    <property type="entry name" value="WD40_repeat_dom_sf"/>
</dbReference>
<proteinExistence type="predicted"/>
<dbReference type="OrthoDB" id="10251741at2759"/>
<keyword evidence="1 3" id="KW-0853">WD repeat</keyword>
<dbReference type="Gene3D" id="2.130.10.10">
    <property type="entry name" value="YVTN repeat-like/Quinoprotein amine dehydrogenase"/>
    <property type="match status" value="2"/>
</dbReference>
<dbReference type="SUPFAM" id="SSF50978">
    <property type="entry name" value="WD40 repeat-like"/>
    <property type="match status" value="1"/>
</dbReference>
<evidence type="ECO:0000256" key="1">
    <source>
        <dbReference type="ARBA" id="ARBA00022574"/>
    </source>
</evidence>
<dbReference type="PANTHER" id="PTHR19879">
    <property type="entry name" value="TRANSCRIPTION INITIATION FACTOR TFIID"/>
    <property type="match status" value="1"/>
</dbReference>
<dbReference type="InterPro" id="IPR015943">
    <property type="entry name" value="WD40/YVTN_repeat-like_dom_sf"/>
</dbReference>
<dbReference type="InterPro" id="IPR001680">
    <property type="entry name" value="WD40_rpt"/>
</dbReference>
<evidence type="ECO:0000256" key="3">
    <source>
        <dbReference type="PROSITE-ProRule" id="PRU00221"/>
    </source>
</evidence>
<evidence type="ECO:0000313" key="5">
    <source>
        <dbReference type="Proteomes" id="UP000023152"/>
    </source>
</evidence>
<comment type="caution">
    <text evidence="4">The sequence shown here is derived from an EMBL/GenBank/DDBJ whole genome shotgun (WGS) entry which is preliminary data.</text>
</comment>
<protein>
    <submittedName>
        <fullName evidence="4">WD repeat-containing protein</fullName>
    </submittedName>
</protein>
<dbReference type="PANTHER" id="PTHR19879:SF9">
    <property type="entry name" value="TRANSCRIPTION INITIATION FACTOR TFIID SUBUNIT 5"/>
    <property type="match status" value="1"/>
</dbReference>
<accession>X6P9C7</accession>
<dbReference type="PROSITE" id="PS00678">
    <property type="entry name" value="WD_REPEATS_1"/>
    <property type="match status" value="4"/>
</dbReference>
<organism evidence="4 5">
    <name type="scientific">Reticulomyxa filosa</name>
    <dbReference type="NCBI Taxonomy" id="46433"/>
    <lineage>
        <taxon>Eukaryota</taxon>
        <taxon>Sar</taxon>
        <taxon>Rhizaria</taxon>
        <taxon>Retaria</taxon>
        <taxon>Foraminifera</taxon>
        <taxon>Monothalamids</taxon>
        <taxon>Reticulomyxidae</taxon>
        <taxon>Reticulomyxa</taxon>
    </lineage>
</organism>
<dbReference type="EMBL" id="ASPP01001916">
    <property type="protein sequence ID" value="ETO35140.1"/>
    <property type="molecule type" value="Genomic_DNA"/>
</dbReference>
<dbReference type="Pfam" id="PF00400">
    <property type="entry name" value="WD40"/>
    <property type="match status" value="5"/>
</dbReference>
<keyword evidence="2" id="KW-0677">Repeat</keyword>
<dbReference type="CDD" id="cd00200">
    <property type="entry name" value="WD40"/>
    <property type="match status" value="1"/>
</dbReference>